<evidence type="ECO:0000313" key="2">
    <source>
        <dbReference type="EMBL" id="KFG30054.1"/>
    </source>
</evidence>
<reference evidence="2 3" key="1">
    <citation type="submission" date="2014-02" db="EMBL/GenBank/DDBJ databases">
        <authorList>
            <person name="Sibley D."/>
            <person name="Venepally P."/>
            <person name="Karamycheva S."/>
            <person name="Hadjithomas M."/>
            <person name="Khan A."/>
            <person name="Brunk B."/>
            <person name="Roos D."/>
            <person name="Caler E."/>
            <person name="Lorenzi H."/>
        </authorList>
    </citation>
    <scope>NUCLEOTIDE SEQUENCE [LARGE SCALE GENOMIC DNA]</scope>
    <source>
        <strain evidence="2 3">GAB2-2007-GAL-DOM2</strain>
    </source>
</reference>
<comment type="caution">
    <text evidence="2">The sequence shown here is derived from an EMBL/GenBank/DDBJ whole genome shotgun (WGS) entry which is preliminary data.</text>
</comment>
<proteinExistence type="predicted"/>
<feature type="non-terminal residue" evidence="2">
    <location>
        <position position="41"/>
    </location>
</feature>
<organism evidence="2 3">
    <name type="scientific">Toxoplasma gondii GAB2-2007-GAL-DOM2</name>
    <dbReference type="NCBI Taxonomy" id="1130820"/>
    <lineage>
        <taxon>Eukaryota</taxon>
        <taxon>Sar</taxon>
        <taxon>Alveolata</taxon>
        <taxon>Apicomplexa</taxon>
        <taxon>Conoidasida</taxon>
        <taxon>Coccidia</taxon>
        <taxon>Eucoccidiorida</taxon>
        <taxon>Eimeriorina</taxon>
        <taxon>Sarcocystidae</taxon>
        <taxon>Toxoplasma</taxon>
    </lineage>
</organism>
<evidence type="ECO:0000256" key="1">
    <source>
        <dbReference type="SAM" id="MobiDB-lite"/>
    </source>
</evidence>
<dbReference type="VEuPathDB" id="ToxoDB:TGDOM2_255190A"/>
<evidence type="ECO:0000313" key="3">
    <source>
        <dbReference type="Proteomes" id="UP000028837"/>
    </source>
</evidence>
<dbReference type="EMBL" id="AHZU02001672">
    <property type="protein sequence ID" value="KFG30054.1"/>
    <property type="molecule type" value="Genomic_DNA"/>
</dbReference>
<dbReference type="Proteomes" id="UP000028837">
    <property type="component" value="Unassembled WGS sequence"/>
</dbReference>
<accession>A0A086JD36</accession>
<dbReference type="AlphaFoldDB" id="A0A086JD36"/>
<gene>
    <name evidence="2" type="ORF">TGDOM2_255190A</name>
</gene>
<sequence>MERKQTQMILGRRLAKDSPEVKHFQRKSSVVPFGRDGRAAT</sequence>
<protein>
    <submittedName>
        <fullName evidence="2">Myosin C</fullName>
    </submittedName>
</protein>
<name>A0A086JD36_TOXGO</name>
<feature type="region of interest" description="Disordered" evidence="1">
    <location>
        <begin position="15"/>
        <end position="41"/>
    </location>
</feature>